<dbReference type="GO" id="GO:0030170">
    <property type="term" value="F:pyridoxal phosphate binding"/>
    <property type="evidence" value="ECO:0007669"/>
    <property type="project" value="InterPro"/>
</dbReference>
<protein>
    <recommendedName>
        <fullName evidence="1">Tryptophan synthase beta chain-like PALP domain-containing protein</fullName>
    </recommendedName>
</protein>
<dbReference type="Pfam" id="PF00291">
    <property type="entry name" value="PALP"/>
    <property type="match status" value="1"/>
</dbReference>
<evidence type="ECO:0000313" key="2">
    <source>
        <dbReference type="EMBL" id="SVB55145.1"/>
    </source>
</evidence>
<dbReference type="InterPro" id="IPR010081">
    <property type="entry name" value="DiNH2opropionate_NH3_lyase"/>
</dbReference>
<proteinExistence type="predicted"/>
<dbReference type="EMBL" id="UINC01046744">
    <property type="protein sequence ID" value="SVB55145.1"/>
    <property type="molecule type" value="Genomic_DNA"/>
</dbReference>
<gene>
    <name evidence="2" type="ORF">METZ01_LOCUS207999</name>
</gene>
<dbReference type="SUPFAM" id="SSF53686">
    <property type="entry name" value="Tryptophan synthase beta subunit-like PLP-dependent enzymes"/>
    <property type="match status" value="1"/>
</dbReference>
<evidence type="ECO:0000259" key="1">
    <source>
        <dbReference type="Pfam" id="PF00291"/>
    </source>
</evidence>
<dbReference type="GO" id="GO:0008838">
    <property type="term" value="F:diaminopropionate ammonia-lyase activity"/>
    <property type="evidence" value="ECO:0007669"/>
    <property type="project" value="InterPro"/>
</dbReference>
<dbReference type="InterPro" id="IPR001926">
    <property type="entry name" value="TrpB-like_PALP"/>
</dbReference>
<dbReference type="PANTHER" id="PTHR42937">
    <property type="match status" value="1"/>
</dbReference>
<dbReference type="CDD" id="cd00640">
    <property type="entry name" value="Trp-synth-beta_II"/>
    <property type="match status" value="1"/>
</dbReference>
<dbReference type="Gene3D" id="3.40.50.1100">
    <property type="match status" value="3"/>
</dbReference>
<dbReference type="AlphaFoldDB" id="A0A382EXB7"/>
<dbReference type="InterPro" id="IPR036052">
    <property type="entry name" value="TrpB-like_PALP_sf"/>
</dbReference>
<dbReference type="NCBIfam" id="TIGR01747">
    <property type="entry name" value="diampropi_NH3ly"/>
    <property type="match status" value="1"/>
</dbReference>
<dbReference type="NCBIfam" id="NF006058">
    <property type="entry name" value="PRK08206.1"/>
    <property type="match status" value="1"/>
</dbReference>
<organism evidence="2">
    <name type="scientific">marine metagenome</name>
    <dbReference type="NCBI Taxonomy" id="408172"/>
    <lineage>
        <taxon>unclassified sequences</taxon>
        <taxon>metagenomes</taxon>
        <taxon>ecological metagenomes</taxon>
    </lineage>
</organism>
<feature type="domain" description="Tryptophan synthase beta chain-like PALP" evidence="1">
    <location>
        <begin position="41"/>
        <end position="360"/>
    </location>
</feature>
<sequence>MLVEHFHNAHKSAGSYPERLQSILRLKDVEIAFNEISTWPSYEQTPLVSLNKIAAEIGIKEIYYKDESSRFGLGSFKALGGTYGVLRFIKDVLEEEFGKTVAIEDIRSGKYSNNISKYTVTTATDGNHGRSVAFGAKLFGCKCQIYIHSEVSQGRHDAIENLDARVVRVDGNYDKSVEICKKESNLNNWQVISDTSYSGYTKYPRYIMAGYNVMAEEITNQMGKKSMPTHIFLQGGVGSFPGAICGYFWEKFNNQNLKIVVVESEHAPCLIKSAQKNKITSVPVETETIMAGLSCGEPSLLGWEILSSGADDFITISDDSIPSVMRFLSKNSPYIEAGESSVAGLVGLIEIMKNQKVAKNIGLGSDSIVLLFGTEGATDPEIYNSIINT</sequence>
<reference evidence="2" key="1">
    <citation type="submission" date="2018-05" db="EMBL/GenBank/DDBJ databases">
        <authorList>
            <person name="Lanie J.A."/>
            <person name="Ng W.-L."/>
            <person name="Kazmierczak K.M."/>
            <person name="Andrzejewski T.M."/>
            <person name="Davidsen T.M."/>
            <person name="Wayne K.J."/>
            <person name="Tettelin H."/>
            <person name="Glass J.I."/>
            <person name="Rusch D."/>
            <person name="Podicherti R."/>
            <person name="Tsui H.-C.T."/>
            <person name="Winkler M.E."/>
        </authorList>
    </citation>
    <scope>NUCLEOTIDE SEQUENCE</scope>
</reference>
<accession>A0A382EXB7</accession>
<name>A0A382EXB7_9ZZZZ</name>
<dbReference type="PANTHER" id="PTHR42937:SF1">
    <property type="entry name" value="DIAMINOPROPIONATE AMMONIA-LYASE"/>
    <property type="match status" value="1"/>
</dbReference>